<comment type="caution">
    <text evidence="1">The sequence shown here is derived from an EMBL/GenBank/DDBJ whole genome shotgun (WGS) entry which is preliminary data.</text>
</comment>
<dbReference type="AlphaFoldDB" id="A0A4Y4CWN4"/>
<proteinExistence type="predicted"/>
<dbReference type="OrthoDB" id="5500480at2"/>
<gene>
    <name evidence="1" type="ORF">ZRA01_34010</name>
</gene>
<accession>A0A4Y4CWN4</accession>
<keyword evidence="2" id="KW-1185">Reference proteome</keyword>
<name>A0A4Y4CWN4_ZOORA</name>
<dbReference type="RefSeq" id="WP_141354530.1">
    <property type="nucleotide sequence ID" value="NZ_BJNV01000077.1"/>
</dbReference>
<evidence type="ECO:0000313" key="2">
    <source>
        <dbReference type="Proteomes" id="UP000318422"/>
    </source>
</evidence>
<organism evidence="1 2">
    <name type="scientific">Zoogloea ramigera</name>
    <dbReference type="NCBI Taxonomy" id="350"/>
    <lineage>
        <taxon>Bacteria</taxon>
        <taxon>Pseudomonadati</taxon>
        <taxon>Pseudomonadota</taxon>
        <taxon>Betaproteobacteria</taxon>
        <taxon>Rhodocyclales</taxon>
        <taxon>Zoogloeaceae</taxon>
        <taxon>Zoogloea</taxon>
    </lineage>
</organism>
<sequence>MSTYQWKNMDAGLLSMVAKVARNEPLSAAEELSVAEFLKGYAGTRGDWGFATTPTGDVRGSNNLRRTNWFNGRYLTAEALSRQDVYFDARLRLGAHAQMPGIAWGLGITATGANATPVHSESRSGGMPAGQALTLRRGLAFDHVGRPILVSEPFSFTIEKLLGAWRKTPQKVVGGGVDFMPCVCLVDDPAGPTGGSALVPSGPYLLVIQPNESEEGGAKVMGEICGGAAAVNCRAEAWRGGFGLSLVRFPVELPLREDLVSAWDLRGTLSAYFFDVFEHPLWKRWDPDFLTKGPFCSDTGPGRHDAAAVALAMVYLGEDGSVLFLDQWIPRRTICDSPAEDWHRTRFGAPPRAAAWARIHQFQCMLAESLAKQPLGSERDDLYSRGFRHIPPIGFLPITPEPPDGKLSTGFALVDSVLNNAAAAPWLVSPRVAGAIEQARRYFPPARTRVIAYAVVALHDDDILEDLNNVFDKDPIQLARRPAQDDSGNVGQPFTPNNTHYGLTQATEYTALPGYLGVLARLFETMGLDDLVNRRTEIVKLVVPLQGLTRRHPLVGFLQEDAMDQTEAWGVNPLLTAGGALGPLGTLPQAEELAGLIARIGLDMLPRHFVVYVKQRLVLLDLLFYVLEILQFLFKFLSAFASLAGGTKKAIKTAELRQQYLAQPAQKRAIVEAVLAQPDVQANLVRAADLSGSGLSVSRRNQDFLGKVDTVEAGLADSIADPLERRRTAIGQVADAYAAEYPDYQLMQVLAAVQPPQQTLMVVTRLSVKRPTEKAETLADELAAGGPTVFTEVDAQPLYADLRASLDERKVADYVEGTDSATAKLTVKDILARPPAEAQLLLGADNYAKFRAAFQADRNAAIAGAEELGKGVPEALLVKVETEMKAGTPAEAAIDKLKADTATNGNTRPLLDHTANLLRITGGKAGFLNLVKRT</sequence>
<evidence type="ECO:0000313" key="1">
    <source>
        <dbReference type="EMBL" id="GEC97328.1"/>
    </source>
</evidence>
<reference evidence="1 2" key="1">
    <citation type="submission" date="2019-06" db="EMBL/GenBank/DDBJ databases">
        <title>Whole genome shotgun sequence of Zoogloea ramigera NBRC 15342.</title>
        <authorList>
            <person name="Hosoyama A."/>
            <person name="Uohara A."/>
            <person name="Ohji S."/>
            <person name="Ichikawa N."/>
        </authorList>
    </citation>
    <scope>NUCLEOTIDE SEQUENCE [LARGE SCALE GENOMIC DNA]</scope>
    <source>
        <strain evidence="1 2">NBRC 15342</strain>
    </source>
</reference>
<dbReference type="Proteomes" id="UP000318422">
    <property type="component" value="Unassembled WGS sequence"/>
</dbReference>
<protein>
    <submittedName>
        <fullName evidence="1">Uncharacterized protein</fullName>
    </submittedName>
</protein>
<dbReference type="EMBL" id="BJNV01000077">
    <property type="protein sequence ID" value="GEC97328.1"/>
    <property type="molecule type" value="Genomic_DNA"/>
</dbReference>